<dbReference type="EMBL" id="JACOMF010000088">
    <property type="protein sequence ID" value="MBC4018870.1"/>
    <property type="molecule type" value="Genomic_DNA"/>
</dbReference>
<gene>
    <name evidence="2" type="ORF">H7965_26830</name>
</gene>
<dbReference type="InterPro" id="IPR001633">
    <property type="entry name" value="EAL_dom"/>
</dbReference>
<dbReference type="InterPro" id="IPR050706">
    <property type="entry name" value="Cyclic-di-GMP_PDE-like"/>
</dbReference>
<accession>A0A9X0R4F2</accession>
<dbReference type="RefSeq" id="WP_186773610.1">
    <property type="nucleotide sequence ID" value="NZ_JACOMF010000088.1"/>
</dbReference>
<evidence type="ECO:0000313" key="2">
    <source>
        <dbReference type="EMBL" id="MBC4018870.1"/>
    </source>
</evidence>
<dbReference type="SMART" id="SM00052">
    <property type="entry name" value="EAL"/>
    <property type="match status" value="1"/>
</dbReference>
<keyword evidence="3" id="KW-1185">Reference proteome</keyword>
<comment type="caution">
    <text evidence="2">The sequence shown here is derived from an EMBL/GenBank/DDBJ whole genome shotgun (WGS) entry which is preliminary data.</text>
</comment>
<evidence type="ECO:0000313" key="3">
    <source>
        <dbReference type="Proteomes" id="UP000600101"/>
    </source>
</evidence>
<proteinExistence type="predicted"/>
<dbReference type="PANTHER" id="PTHR33121:SF70">
    <property type="entry name" value="SIGNALING PROTEIN YKOW"/>
    <property type="match status" value="1"/>
</dbReference>
<sequence length="301" mass="33001">MLSGLDERLVQTARRVGEGFRLAVAAALTKPIRVEGLRSALEQLRPAVVWVPSPEELRRAINAGELMLHLQPIVEAGSRRPLKAEALARWRHPERGSVSPDRFVPVAEAHPELADSLTLWAIEAAGQCQRDLASRGLDLAIAVNISGANLRDLRFPDRVQEAVRRGGAEPSRLTLELTETAAFQDPVRTADILLRLRIKGFELALDDFGTGYSSLKVLKQMPFSALKIDRSFIADLPTSRDSAVIVGAVIDIARHMELQTVAEGVETEEVAVALARMHIGALQGYHTGRPMPLEELAVWLT</sequence>
<dbReference type="GO" id="GO:0071111">
    <property type="term" value="F:cyclic-guanylate-specific phosphodiesterase activity"/>
    <property type="evidence" value="ECO:0007669"/>
    <property type="project" value="InterPro"/>
</dbReference>
<dbReference type="PANTHER" id="PTHR33121">
    <property type="entry name" value="CYCLIC DI-GMP PHOSPHODIESTERASE PDEF"/>
    <property type="match status" value="1"/>
</dbReference>
<dbReference type="AlphaFoldDB" id="A0A9X0R4F2"/>
<dbReference type="CDD" id="cd01948">
    <property type="entry name" value="EAL"/>
    <property type="match status" value="1"/>
</dbReference>
<protein>
    <submittedName>
        <fullName evidence="2">EAL domain-containing protein</fullName>
    </submittedName>
</protein>
<reference evidence="2" key="1">
    <citation type="submission" date="2020-08" db="EMBL/GenBank/DDBJ databases">
        <authorList>
            <person name="Hu Y."/>
            <person name="Nguyen S.V."/>
            <person name="Li F."/>
            <person name="Fanning S."/>
        </authorList>
    </citation>
    <scope>NUCLEOTIDE SEQUENCE</scope>
    <source>
        <strain evidence="2">SYSU D8009</strain>
    </source>
</reference>
<dbReference type="Gene3D" id="3.20.20.450">
    <property type="entry name" value="EAL domain"/>
    <property type="match status" value="1"/>
</dbReference>
<dbReference type="Pfam" id="PF00563">
    <property type="entry name" value="EAL"/>
    <property type="match status" value="1"/>
</dbReference>
<organism evidence="2 3">
    <name type="scientific">Siccirubricoccus deserti</name>
    <dbReference type="NCBI Taxonomy" id="2013562"/>
    <lineage>
        <taxon>Bacteria</taxon>
        <taxon>Pseudomonadati</taxon>
        <taxon>Pseudomonadota</taxon>
        <taxon>Alphaproteobacteria</taxon>
        <taxon>Acetobacterales</taxon>
        <taxon>Roseomonadaceae</taxon>
        <taxon>Siccirubricoccus</taxon>
    </lineage>
</organism>
<dbReference type="SUPFAM" id="SSF141868">
    <property type="entry name" value="EAL domain-like"/>
    <property type="match status" value="1"/>
</dbReference>
<dbReference type="Proteomes" id="UP000600101">
    <property type="component" value="Unassembled WGS sequence"/>
</dbReference>
<name>A0A9X0R4F2_9PROT</name>
<evidence type="ECO:0000259" key="1">
    <source>
        <dbReference type="PROSITE" id="PS50883"/>
    </source>
</evidence>
<feature type="domain" description="EAL" evidence="1">
    <location>
        <begin position="50"/>
        <end position="301"/>
    </location>
</feature>
<dbReference type="PROSITE" id="PS50883">
    <property type="entry name" value="EAL"/>
    <property type="match status" value="1"/>
</dbReference>
<dbReference type="InterPro" id="IPR035919">
    <property type="entry name" value="EAL_sf"/>
</dbReference>